<evidence type="ECO:0000256" key="7">
    <source>
        <dbReference type="ARBA" id="ARBA00060749"/>
    </source>
</evidence>
<comment type="caution">
    <text evidence="9">Lacks conserved residue(s) required for the propagation of feature annotation.</text>
</comment>
<comment type="catalytic activity">
    <reaction evidence="5 9">
        <text>N(7)-methyl-GTP + H2O = N(7)-methyl-GMP + diphosphate + H(+)</text>
        <dbReference type="Rhea" id="RHEA:58744"/>
        <dbReference type="ChEBI" id="CHEBI:15377"/>
        <dbReference type="ChEBI" id="CHEBI:15378"/>
        <dbReference type="ChEBI" id="CHEBI:33019"/>
        <dbReference type="ChEBI" id="CHEBI:58285"/>
        <dbReference type="ChEBI" id="CHEBI:87133"/>
    </reaction>
</comment>
<evidence type="ECO:0000256" key="8">
    <source>
        <dbReference type="ARBA" id="ARBA00068163"/>
    </source>
</evidence>
<evidence type="ECO:0000256" key="4">
    <source>
        <dbReference type="ARBA" id="ARBA00023080"/>
    </source>
</evidence>
<dbReference type="PANTHER" id="PTHR43213">
    <property type="entry name" value="BIFUNCTIONAL DTTP/UTP PYROPHOSPHATASE/METHYLTRANSFERASE PROTEIN-RELATED"/>
    <property type="match status" value="1"/>
</dbReference>
<dbReference type="InterPro" id="IPR029001">
    <property type="entry name" value="ITPase-like_fam"/>
</dbReference>
<dbReference type="Proteomes" id="UP000034228">
    <property type="component" value="Unassembled WGS sequence"/>
</dbReference>
<dbReference type="FunFam" id="3.90.950.10:FF:000005">
    <property type="entry name" value="7-methyl-GTP pyrophosphatase"/>
    <property type="match status" value="1"/>
</dbReference>
<dbReference type="GO" id="GO:0047429">
    <property type="term" value="F:nucleoside triphosphate diphosphatase activity"/>
    <property type="evidence" value="ECO:0007669"/>
    <property type="project" value="InterPro"/>
</dbReference>
<dbReference type="PATRIC" id="fig|336831.14.peg.2074"/>
<dbReference type="EMBL" id="LAHO01000018">
    <property type="protein sequence ID" value="KKO44230.1"/>
    <property type="molecule type" value="Genomic_DNA"/>
</dbReference>
<name>A0A0M2V3L5_9GAMM</name>
<evidence type="ECO:0000256" key="3">
    <source>
        <dbReference type="ARBA" id="ARBA00022801"/>
    </source>
</evidence>
<feature type="site" description="Important for substrate specificity" evidence="9">
    <location>
        <position position="75"/>
    </location>
</feature>
<evidence type="ECO:0000313" key="10">
    <source>
        <dbReference type="EMBL" id="KKO44230.1"/>
    </source>
</evidence>
<dbReference type="CDD" id="cd00555">
    <property type="entry name" value="Maf"/>
    <property type="match status" value="1"/>
</dbReference>
<dbReference type="RefSeq" id="WP_046558821.1">
    <property type="nucleotide sequence ID" value="NZ_LAHO01000018.1"/>
</dbReference>
<dbReference type="STRING" id="336831.WG68_16460"/>
<dbReference type="PANTHER" id="PTHR43213:SF10">
    <property type="entry name" value="7-METHYL-GTP PYROPHOSPHATASE"/>
    <property type="match status" value="1"/>
</dbReference>
<organism evidence="10 11">
    <name type="scientific">Arsukibacterium ikkense</name>
    <dbReference type="NCBI Taxonomy" id="336831"/>
    <lineage>
        <taxon>Bacteria</taxon>
        <taxon>Pseudomonadati</taxon>
        <taxon>Pseudomonadota</taxon>
        <taxon>Gammaproteobacteria</taxon>
        <taxon>Chromatiales</taxon>
        <taxon>Chromatiaceae</taxon>
        <taxon>Arsukibacterium</taxon>
    </lineage>
</organism>
<evidence type="ECO:0000313" key="11">
    <source>
        <dbReference type="Proteomes" id="UP000034228"/>
    </source>
</evidence>
<keyword evidence="2 9" id="KW-0963">Cytoplasm</keyword>
<accession>A0A0M2V3L5</accession>
<dbReference type="PIRSF" id="PIRSF006305">
    <property type="entry name" value="Maf"/>
    <property type="match status" value="1"/>
</dbReference>
<comment type="function">
    <text evidence="6 9">Nucleoside triphosphate pyrophosphatase that hydrolyzes 7-methyl-GTP (m(7)GTP). May have a dual role in cell division arrest and in preventing the incorporation of modified nucleotides into cellular nucleic acids.</text>
</comment>
<protein>
    <recommendedName>
        <fullName evidence="8 9">7-methyl-GTP pyrophosphatase</fullName>
        <shortName evidence="9">m(7)GTP pyrophosphatase</shortName>
        <ecNumber evidence="9">3.6.1.-</ecNumber>
    </recommendedName>
</protein>
<dbReference type="GO" id="GO:0005737">
    <property type="term" value="C:cytoplasm"/>
    <property type="evidence" value="ECO:0007669"/>
    <property type="project" value="UniProtKB-SubCell"/>
</dbReference>
<dbReference type="SUPFAM" id="SSF52972">
    <property type="entry name" value="ITPase-like"/>
    <property type="match status" value="1"/>
</dbReference>
<evidence type="ECO:0000256" key="6">
    <source>
        <dbReference type="ARBA" id="ARBA00053369"/>
    </source>
</evidence>
<dbReference type="EC" id="3.6.1.-" evidence="9"/>
<feature type="active site" description="Proton acceptor" evidence="9">
    <location>
        <position position="74"/>
    </location>
</feature>
<keyword evidence="3 9" id="KW-0378">Hydrolase</keyword>
<feature type="site" description="Important for substrate specificity" evidence="9">
    <location>
        <position position="159"/>
    </location>
</feature>
<comment type="cofactor">
    <cofactor evidence="9">
        <name>a divalent metal cation</name>
        <dbReference type="ChEBI" id="CHEBI:60240"/>
    </cofactor>
</comment>
<feature type="site" description="Important for substrate specificity" evidence="9">
    <location>
        <position position="17"/>
    </location>
</feature>
<evidence type="ECO:0000256" key="9">
    <source>
        <dbReference type="HAMAP-Rule" id="MF_00528"/>
    </source>
</evidence>
<dbReference type="OrthoDB" id="9813694at2"/>
<comment type="caution">
    <text evidence="10">The sequence shown here is derived from an EMBL/GenBank/DDBJ whole genome shotgun (WGS) entry which is preliminary data.</text>
</comment>
<dbReference type="HAMAP" id="MF_00528">
    <property type="entry name" value="Maf"/>
    <property type="match status" value="1"/>
</dbReference>
<sequence>MAKCSLPALYLASTSPYRQQLLAKLTPHFTAIKPEVDETALPDEAATALVSRLAITKAHAVAASLTEGLVIGADQVALFNGQIIGKPHTRQNAIAQLSQFSGHSVTFLTGLALINAATSHCQCVVEPFTVCFRSLTSAEIIAYVEREQPLDCAGSFKSEGLGISLFSALQGDDPNSLIGLPLIKLLQLLRNEGVNLLTAGA</sequence>
<dbReference type="Pfam" id="PF02545">
    <property type="entry name" value="Maf"/>
    <property type="match status" value="1"/>
</dbReference>
<keyword evidence="11" id="KW-1185">Reference proteome</keyword>
<gene>
    <name evidence="10" type="ORF">WG68_16460</name>
</gene>
<dbReference type="Gene3D" id="3.90.950.10">
    <property type="match status" value="1"/>
</dbReference>
<dbReference type="NCBIfam" id="TIGR00172">
    <property type="entry name" value="maf"/>
    <property type="match status" value="1"/>
</dbReference>
<evidence type="ECO:0000256" key="1">
    <source>
        <dbReference type="ARBA" id="ARBA00004496"/>
    </source>
</evidence>
<evidence type="ECO:0000256" key="2">
    <source>
        <dbReference type="ARBA" id="ARBA00022490"/>
    </source>
</evidence>
<dbReference type="InterPro" id="IPR003697">
    <property type="entry name" value="Maf-like"/>
</dbReference>
<proteinExistence type="inferred from homology"/>
<comment type="subcellular location">
    <subcellularLocation>
        <location evidence="1 9">Cytoplasm</location>
    </subcellularLocation>
</comment>
<reference evidence="10 11" key="1">
    <citation type="submission" date="2015-03" db="EMBL/GenBank/DDBJ databases">
        <title>Draft genome sequences of two protease-producing strains of Arsukibacterium isolated from two cold and alkaline environments.</title>
        <authorList>
            <person name="Lylloff J.E."/>
            <person name="Skov L.B."/>
            <person name="Jepsen M."/>
            <person name="Hallin P.F."/>
            <person name="Sorensen S.J."/>
            <person name="Stougaard P."/>
            <person name="Glaring M.A."/>
        </authorList>
    </citation>
    <scope>NUCLEOTIDE SEQUENCE [LARGE SCALE GENOMIC DNA]</scope>
    <source>
        <strain evidence="10 11">GCM72</strain>
    </source>
</reference>
<comment type="similarity">
    <text evidence="7 9">Belongs to the Maf family. YceF subfamily.</text>
</comment>
<dbReference type="GO" id="GO:0009117">
    <property type="term" value="P:nucleotide metabolic process"/>
    <property type="evidence" value="ECO:0007669"/>
    <property type="project" value="UniProtKB-KW"/>
</dbReference>
<dbReference type="AlphaFoldDB" id="A0A0M2V3L5"/>
<keyword evidence="4 9" id="KW-0546">Nucleotide metabolism</keyword>
<evidence type="ECO:0000256" key="5">
    <source>
        <dbReference type="ARBA" id="ARBA00050213"/>
    </source>
</evidence>